<evidence type="ECO:0000256" key="13">
    <source>
        <dbReference type="ARBA" id="ARBA00022842"/>
    </source>
</evidence>
<reference evidence="18" key="1">
    <citation type="submission" date="2017-02" db="EMBL/GenBank/DDBJ databases">
        <title>Delving into the versatile metabolic prowess of the omnipresent phylum Bacteroidetes.</title>
        <authorList>
            <person name="Nobu M.K."/>
            <person name="Mei R."/>
            <person name="Narihiro T."/>
            <person name="Kuroda K."/>
            <person name="Liu W.-T."/>
        </authorList>
    </citation>
    <scope>NUCLEOTIDE SEQUENCE</scope>
    <source>
        <strain evidence="18">ADurb.Bin280</strain>
    </source>
</reference>
<evidence type="ECO:0000256" key="4">
    <source>
        <dbReference type="ARBA" id="ARBA00011738"/>
    </source>
</evidence>
<dbReference type="SMART" id="SM00358">
    <property type="entry name" value="DSRM"/>
    <property type="match status" value="1"/>
</dbReference>
<keyword evidence="15" id="KW-0699">rRNA-binding</keyword>
<dbReference type="FunFam" id="1.10.1520.10:FF:000001">
    <property type="entry name" value="Ribonuclease 3"/>
    <property type="match status" value="1"/>
</dbReference>
<dbReference type="EC" id="3.1.26.3" evidence="15"/>
<dbReference type="PROSITE" id="PS00517">
    <property type="entry name" value="RNASE_3_1"/>
    <property type="match status" value="1"/>
</dbReference>
<dbReference type="EMBL" id="MWBO01000054">
    <property type="protein sequence ID" value="OQA51964.1"/>
    <property type="molecule type" value="Genomic_DNA"/>
</dbReference>
<dbReference type="GO" id="GO:0004525">
    <property type="term" value="F:ribonuclease III activity"/>
    <property type="evidence" value="ECO:0007669"/>
    <property type="project" value="UniProtKB-UniRule"/>
</dbReference>
<feature type="binding site" evidence="15">
    <location>
        <position position="123"/>
    </location>
    <ligand>
        <name>Mg(2+)</name>
        <dbReference type="ChEBI" id="CHEBI:18420"/>
    </ligand>
</feature>
<dbReference type="PANTHER" id="PTHR11207">
    <property type="entry name" value="RIBONUCLEASE III"/>
    <property type="match status" value="1"/>
</dbReference>
<dbReference type="InterPro" id="IPR036389">
    <property type="entry name" value="RNase_III_sf"/>
</dbReference>
<dbReference type="Pfam" id="PF14622">
    <property type="entry name" value="Ribonucleas_3_3"/>
    <property type="match status" value="1"/>
</dbReference>
<evidence type="ECO:0000259" key="16">
    <source>
        <dbReference type="PROSITE" id="PS50137"/>
    </source>
</evidence>
<proteinExistence type="inferred from homology"/>
<feature type="active site" evidence="15">
    <location>
        <position position="54"/>
    </location>
</feature>
<evidence type="ECO:0000313" key="18">
    <source>
        <dbReference type="EMBL" id="OQA51964.1"/>
    </source>
</evidence>
<keyword evidence="5 15" id="KW-0963">Cytoplasm</keyword>
<dbReference type="HAMAP" id="MF_00104">
    <property type="entry name" value="RNase_III"/>
    <property type="match status" value="1"/>
</dbReference>
<dbReference type="GO" id="GO:0003725">
    <property type="term" value="F:double-stranded RNA binding"/>
    <property type="evidence" value="ECO:0007669"/>
    <property type="project" value="TreeGrafter"/>
</dbReference>
<dbReference type="GO" id="GO:0046872">
    <property type="term" value="F:metal ion binding"/>
    <property type="evidence" value="ECO:0007669"/>
    <property type="project" value="UniProtKB-KW"/>
</dbReference>
<evidence type="ECO:0000256" key="2">
    <source>
        <dbReference type="ARBA" id="ARBA00004496"/>
    </source>
</evidence>
<dbReference type="GO" id="GO:0008033">
    <property type="term" value="P:tRNA processing"/>
    <property type="evidence" value="ECO:0007669"/>
    <property type="project" value="UniProtKB-KW"/>
</dbReference>
<dbReference type="CDD" id="cd10845">
    <property type="entry name" value="DSRM_RNAse_III_family"/>
    <property type="match status" value="1"/>
</dbReference>
<keyword evidence="14 15" id="KW-0694">RNA-binding</keyword>
<dbReference type="NCBIfam" id="TIGR02191">
    <property type="entry name" value="RNaseIII"/>
    <property type="match status" value="1"/>
</dbReference>
<feature type="domain" description="RNase III" evidence="17">
    <location>
        <begin position="8"/>
        <end position="137"/>
    </location>
</feature>
<keyword evidence="8 15" id="KW-0819">tRNA processing</keyword>
<keyword evidence="11 15" id="KW-0255">Endonuclease</keyword>
<dbReference type="InterPro" id="IPR014720">
    <property type="entry name" value="dsRBD_dom"/>
</dbReference>
<gene>
    <name evidence="15 18" type="primary">rnc</name>
    <name evidence="18" type="ORF">BWY43_00720</name>
</gene>
<dbReference type="SMART" id="SM00535">
    <property type="entry name" value="RIBOc"/>
    <property type="match status" value="1"/>
</dbReference>
<dbReference type="GO" id="GO:0042802">
    <property type="term" value="F:identical protein binding"/>
    <property type="evidence" value="ECO:0007669"/>
    <property type="project" value="UniProtKB-ARBA"/>
</dbReference>
<sequence length="237" mass="26646">MIINKEELEAIQEKIGVKFNDETVLENAFVHRSFLNENRSAGLKNNERLEFLGDAVLELVVTEYLFEKFENKNEGELTSIRSALVKGVTISAVSRDLGFEQAILLSEGEKQGSQKARSLIMANCFEAVIGAIYIDSGIESAKKFIINNLVEAYLDDILENELFIDPKSKFQEIVQEKYKQTPKYQTISQEGPDHDKKFVCGVYIFEKLIAKGSGKSKNLAEQEAASEALKLDLNQIL</sequence>
<feature type="binding site" evidence="15">
    <location>
        <position position="126"/>
    </location>
    <ligand>
        <name>Mg(2+)</name>
        <dbReference type="ChEBI" id="CHEBI:18420"/>
    </ligand>
</feature>
<keyword evidence="7 15" id="KW-0507">mRNA processing</keyword>
<dbReference type="PROSITE" id="PS50137">
    <property type="entry name" value="DS_RBD"/>
    <property type="match status" value="1"/>
</dbReference>
<accession>A0A1V5SCD0</accession>
<dbReference type="GO" id="GO:0006397">
    <property type="term" value="P:mRNA processing"/>
    <property type="evidence" value="ECO:0007669"/>
    <property type="project" value="UniProtKB-UniRule"/>
</dbReference>
<comment type="function">
    <text evidence="15">Digests double-stranded RNA. Involved in the processing of primary rRNA transcript to yield the immediate precursors to the large and small rRNAs (23S and 16S). Processes some mRNAs, and tRNAs when they are encoded in the rRNA operon. Processes pre-crRNA and tracrRNA of type II CRISPR loci if present in the organism.</text>
</comment>
<keyword evidence="6 15" id="KW-0698">rRNA processing</keyword>
<feature type="domain" description="DRBM" evidence="16">
    <location>
        <begin position="165"/>
        <end position="234"/>
    </location>
</feature>
<comment type="subunit">
    <text evidence="4 15">Homodimer.</text>
</comment>
<comment type="cofactor">
    <cofactor evidence="15">
        <name>Mg(2+)</name>
        <dbReference type="ChEBI" id="CHEBI:18420"/>
    </cofactor>
</comment>
<evidence type="ECO:0000256" key="7">
    <source>
        <dbReference type="ARBA" id="ARBA00022664"/>
    </source>
</evidence>
<evidence type="ECO:0000256" key="1">
    <source>
        <dbReference type="ARBA" id="ARBA00000109"/>
    </source>
</evidence>
<evidence type="ECO:0000256" key="8">
    <source>
        <dbReference type="ARBA" id="ARBA00022694"/>
    </source>
</evidence>
<evidence type="ECO:0000256" key="12">
    <source>
        <dbReference type="ARBA" id="ARBA00022801"/>
    </source>
</evidence>
<comment type="subcellular location">
    <subcellularLocation>
        <location evidence="2 15">Cytoplasm</location>
    </subcellularLocation>
</comment>
<dbReference type="FunFam" id="3.30.160.20:FF:000003">
    <property type="entry name" value="Ribonuclease 3"/>
    <property type="match status" value="1"/>
</dbReference>
<dbReference type="Gene3D" id="3.30.160.20">
    <property type="match status" value="1"/>
</dbReference>
<dbReference type="GO" id="GO:0005737">
    <property type="term" value="C:cytoplasm"/>
    <property type="evidence" value="ECO:0007669"/>
    <property type="project" value="UniProtKB-SubCell"/>
</dbReference>
<dbReference type="Pfam" id="PF00035">
    <property type="entry name" value="dsrm"/>
    <property type="match status" value="1"/>
</dbReference>
<dbReference type="GO" id="GO:0010468">
    <property type="term" value="P:regulation of gene expression"/>
    <property type="evidence" value="ECO:0007669"/>
    <property type="project" value="TreeGrafter"/>
</dbReference>
<dbReference type="PANTHER" id="PTHR11207:SF0">
    <property type="entry name" value="RIBONUCLEASE 3"/>
    <property type="match status" value="1"/>
</dbReference>
<protein>
    <recommendedName>
        <fullName evidence="15">Ribonuclease 3</fullName>
        <ecNumber evidence="15">3.1.26.3</ecNumber>
    </recommendedName>
    <alternativeName>
        <fullName evidence="15">Ribonuclease III</fullName>
        <shortName evidence="15">RNase III</shortName>
    </alternativeName>
</protein>
<comment type="catalytic activity">
    <reaction evidence="1 15">
        <text>Endonucleolytic cleavage to 5'-phosphomonoester.</text>
        <dbReference type="EC" id="3.1.26.3"/>
    </reaction>
</comment>
<name>A0A1V5SCD0_9BACT</name>
<dbReference type="Gene3D" id="1.10.1520.10">
    <property type="entry name" value="Ribonuclease III domain"/>
    <property type="match status" value="1"/>
</dbReference>
<dbReference type="Proteomes" id="UP000485367">
    <property type="component" value="Unassembled WGS sequence"/>
</dbReference>
<feature type="binding site" evidence="15">
    <location>
        <position position="50"/>
    </location>
    <ligand>
        <name>Mg(2+)</name>
        <dbReference type="ChEBI" id="CHEBI:18420"/>
    </ligand>
</feature>
<dbReference type="CDD" id="cd00593">
    <property type="entry name" value="RIBOc"/>
    <property type="match status" value="1"/>
</dbReference>
<evidence type="ECO:0000256" key="11">
    <source>
        <dbReference type="ARBA" id="ARBA00022759"/>
    </source>
</evidence>
<dbReference type="SUPFAM" id="SSF69065">
    <property type="entry name" value="RNase III domain-like"/>
    <property type="match status" value="1"/>
</dbReference>
<comment type="similarity">
    <text evidence="3">Belongs to the ribonuclease III family.</text>
</comment>
<keyword evidence="13 15" id="KW-0460">Magnesium</keyword>
<keyword evidence="12 15" id="KW-0378">Hydrolase</keyword>
<organism evidence="18">
    <name type="scientific">candidate division WS2 bacterium ADurb.Bin280</name>
    <dbReference type="NCBI Taxonomy" id="1852829"/>
    <lineage>
        <taxon>Bacteria</taxon>
        <taxon>candidate division WS2</taxon>
    </lineage>
</organism>
<evidence type="ECO:0000256" key="6">
    <source>
        <dbReference type="ARBA" id="ARBA00022552"/>
    </source>
</evidence>
<evidence type="ECO:0000256" key="5">
    <source>
        <dbReference type="ARBA" id="ARBA00022490"/>
    </source>
</evidence>
<keyword evidence="9 15" id="KW-0540">Nuclease</keyword>
<evidence type="ECO:0000259" key="17">
    <source>
        <dbReference type="PROSITE" id="PS50142"/>
    </source>
</evidence>
<dbReference type="GO" id="GO:0006364">
    <property type="term" value="P:rRNA processing"/>
    <property type="evidence" value="ECO:0007669"/>
    <property type="project" value="UniProtKB-UniRule"/>
</dbReference>
<dbReference type="InterPro" id="IPR000999">
    <property type="entry name" value="RNase_III_dom"/>
</dbReference>
<dbReference type="GO" id="GO:0019843">
    <property type="term" value="F:rRNA binding"/>
    <property type="evidence" value="ECO:0007669"/>
    <property type="project" value="UniProtKB-KW"/>
</dbReference>
<evidence type="ECO:0000256" key="10">
    <source>
        <dbReference type="ARBA" id="ARBA00022723"/>
    </source>
</evidence>
<feature type="active site" evidence="15">
    <location>
        <position position="126"/>
    </location>
</feature>
<evidence type="ECO:0000256" key="15">
    <source>
        <dbReference type="HAMAP-Rule" id="MF_00104"/>
    </source>
</evidence>
<evidence type="ECO:0000256" key="14">
    <source>
        <dbReference type="ARBA" id="ARBA00022884"/>
    </source>
</evidence>
<evidence type="ECO:0000256" key="9">
    <source>
        <dbReference type="ARBA" id="ARBA00022722"/>
    </source>
</evidence>
<evidence type="ECO:0000256" key="3">
    <source>
        <dbReference type="ARBA" id="ARBA00010183"/>
    </source>
</evidence>
<dbReference type="AlphaFoldDB" id="A0A1V5SCD0"/>
<dbReference type="PROSITE" id="PS50142">
    <property type="entry name" value="RNASE_3_2"/>
    <property type="match status" value="1"/>
</dbReference>
<dbReference type="SUPFAM" id="SSF54768">
    <property type="entry name" value="dsRNA-binding domain-like"/>
    <property type="match status" value="1"/>
</dbReference>
<keyword evidence="10 15" id="KW-0479">Metal-binding</keyword>
<comment type="caution">
    <text evidence="18">The sequence shown here is derived from an EMBL/GenBank/DDBJ whole genome shotgun (WGS) entry which is preliminary data.</text>
</comment>
<dbReference type="InterPro" id="IPR011907">
    <property type="entry name" value="RNase_III"/>
</dbReference>